<dbReference type="AlphaFoldDB" id="A0A7X6DJX8"/>
<feature type="active site" description="Charge relay system" evidence="5 6">
    <location>
        <position position="193"/>
    </location>
</feature>
<dbReference type="GO" id="GO:0006508">
    <property type="term" value="P:proteolysis"/>
    <property type="evidence" value="ECO:0007669"/>
    <property type="project" value="UniProtKB-KW"/>
</dbReference>
<dbReference type="PROSITE" id="PS51892">
    <property type="entry name" value="SUBTILASE"/>
    <property type="match status" value="1"/>
</dbReference>
<dbReference type="SUPFAM" id="SSF52743">
    <property type="entry name" value="Subtilisin-like"/>
    <property type="match status" value="1"/>
</dbReference>
<evidence type="ECO:0000256" key="1">
    <source>
        <dbReference type="ARBA" id="ARBA00011073"/>
    </source>
</evidence>
<keyword evidence="3 6" id="KW-0378">Hydrolase</keyword>
<dbReference type="InterPro" id="IPR037045">
    <property type="entry name" value="S8pro/Inhibitor_I9_sf"/>
</dbReference>
<evidence type="ECO:0000259" key="10">
    <source>
        <dbReference type="Pfam" id="PF05922"/>
    </source>
</evidence>
<comment type="caution">
    <text evidence="11">The sequence shown here is derived from an EMBL/GenBank/DDBJ whole genome shotgun (WGS) entry which is preliminary data.</text>
</comment>
<evidence type="ECO:0000256" key="5">
    <source>
        <dbReference type="PIRSR" id="PIRSR615500-1"/>
    </source>
</evidence>
<evidence type="ECO:0000256" key="8">
    <source>
        <dbReference type="SAM" id="SignalP"/>
    </source>
</evidence>
<name>A0A7X6DJX8_9BURK</name>
<protein>
    <submittedName>
        <fullName evidence="11">S8 family serine peptidase</fullName>
    </submittedName>
</protein>
<dbReference type="PANTHER" id="PTHR43806:SF11">
    <property type="entry name" value="CEREVISIN-RELATED"/>
    <property type="match status" value="1"/>
</dbReference>
<keyword evidence="8" id="KW-0732">Signal</keyword>
<dbReference type="Gene3D" id="2.60.120.380">
    <property type="match status" value="1"/>
</dbReference>
<dbReference type="InterPro" id="IPR036852">
    <property type="entry name" value="Peptidase_S8/S53_dom_sf"/>
</dbReference>
<feature type="domain" description="Peptidase S8/S53" evidence="9">
    <location>
        <begin position="153"/>
        <end position="423"/>
    </location>
</feature>
<dbReference type="Proteomes" id="UP000521868">
    <property type="component" value="Unassembled WGS sequence"/>
</dbReference>
<reference evidence="11 12" key="1">
    <citation type="journal article" date="2020" name="Nature">
        <title>Bacterial chemolithoautotrophy via manganese oxidation.</title>
        <authorList>
            <person name="Yu H."/>
            <person name="Leadbetter J.R."/>
        </authorList>
    </citation>
    <scope>NUCLEOTIDE SEQUENCE [LARGE SCALE GENOMIC DNA]</scope>
    <source>
        <strain evidence="11 12">RBP-1</strain>
    </source>
</reference>
<dbReference type="RefSeq" id="WP_168109508.1">
    <property type="nucleotide sequence ID" value="NZ_VTOX01000010.1"/>
</dbReference>
<evidence type="ECO:0000256" key="4">
    <source>
        <dbReference type="ARBA" id="ARBA00022825"/>
    </source>
</evidence>
<gene>
    <name evidence="11" type="ORF">RAMLITH_21455</name>
</gene>
<dbReference type="InterPro" id="IPR000209">
    <property type="entry name" value="Peptidase_S8/S53_dom"/>
</dbReference>
<evidence type="ECO:0000259" key="9">
    <source>
        <dbReference type="Pfam" id="PF00082"/>
    </source>
</evidence>
<evidence type="ECO:0000256" key="6">
    <source>
        <dbReference type="PROSITE-ProRule" id="PRU01240"/>
    </source>
</evidence>
<feature type="signal peptide" evidence="8">
    <location>
        <begin position="1"/>
        <end position="21"/>
    </location>
</feature>
<evidence type="ECO:0000256" key="7">
    <source>
        <dbReference type="SAM" id="MobiDB-lite"/>
    </source>
</evidence>
<organism evidence="11 12">
    <name type="scientific">Ramlibacter lithotrophicus</name>
    <dbReference type="NCBI Taxonomy" id="2606681"/>
    <lineage>
        <taxon>Bacteria</taxon>
        <taxon>Pseudomonadati</taxon>
        <taxon>Pseudomonadota</taxon>
        <taxon>Betaproteobacteria</taxon>
        <taxon>Burkholderiales</taxon>
        <taxon>Comamonadaceae</taxon>
        <taxon>Ramlibacter</taxon>
    </lineage>
</organism>
<comment type="similarity">
    <text evidence="1 6">Belongs to the peptidase S8 family.</text>
</comment>
<dbReference type="InterPro" id="IPR023828">
    <property type="entry name" value="Peptidase_S8_Ser-AS"/>
</dbReference>
<evidence type="ECO:0000256" key="3">
    <source>
        <dbReference type="ARBA" id="ARBA00022801"/>
    </source>
</evidence>
<evidence type="ECO:0000313" key="12">
    <source>
        <dbReference type="Proteomes" id="UP000521868"/>
    </source>
</evidence>
<feature type="active site" description="Charge relay system" evidence="5 6">
    <location>
        <position position="158"/>
    </location>
</feature>
<dbReference type="Gene3D" id="3.40.50.200">
    <property type="entry name" value="Peptidase S8/S53 domain"/>
    <property type="match status" value="1"/>
</dbReference>
<dbReference type="PROSITE" id="PS00138">
    <property type="entry name" value="SUBTILASE_SER"/>
    <property type="match status" value="1"/>
</dbReference>
<dbReference type="GO" id="GO:0004252">
    <property type="term" value="F:serine-type endopeptidase activity"/>
    <property type="evidence" value="ECO:0007669"/>
    <property type="project" value="UniProtKB-UniRule"/>
</dbReference>
<dbReference type="Pfam" id="PF00082">
    <property type="entry name" value="Peptidase_S8"/>
    <property type="match status" value="1"/>
</dbReference>
<dbReference type="Pfam" id="PF05922">
    <property type="entry name" value="Inhibitor_I9"/>
    <property type="match status" value="1"/>
</dbReference>
<proteinExistence type="inferred from homology"/>
<dbReference type="Gene3D" id="3.30.70.80">
    <property type="entry name" value="Peptidase S8 propeptide/proteinase inhibitor I9"/>
    <property type="match status" value="1"/>
</dbReference>
<feature type="active site" description="Charge relay system" evidence="5 6">
    <location>
        <position position="376"/>
    </location>
</feature>
<accession>A0A7X6DJX8</accession>
<dbReference type="PANTHER" id="PTHR43806">
    <property type="entry name" value="PEPTIDASE S8"/>
    <property type="match status" value="1"/>
</dbReference>
<dbReference type="InterPro" id="IPR010259">
    <property type="entry name" value="S8pro/Inhibitor_I9"/>
</dbReference>
<keyword evidence="4 6" id="KW-0720">Serine protease</keyword>
<keyword evidence="2 6" id="KW-0645">Protease</keyword>
<dbReference type="InterPro" id="IPR015500">
    <property type="entry name" value="Peptidase_S8_subtilisin-rel"/>
</dbReference>
<evidence type="ECO:0000313" key="11">
    <source>
        <dbReference type="EMBL" id="NKE68388.1"/>
    </source>
</evidence>
<sequence length="696" mass="69857">MRRLAVIGSLSLVLAAPPASAASLPDPSPLPPGRGAARLADRDGNGISDGLQEAIGAARPGDLFRVVVTARVPGSAAAARQAVGPFALHREFRLIHGFAGTMTAAQIRALAQQVGVFRVEEDAEVRTQMDAARPDFGVDAAQASFGLTGAGIRGCIVDTGVDPNHDQLNRAAIPFFDAITGVAGGTAYDDQGHGTHVASTAFGDGTGSTGAERYRGVAPGVTILAAKVLDASGGGTESQVIAGIEWCVEQGAHIISMSLGTTAPSDGSDALSLAADAAVTGYGRIVVVAAGNSGDQPGTIGAPGAAAQAITVGACADRSAPATAPNHSEGIYLTPFSSRGPTLGGAVKPDVCAPGHSITAAKAGTGNLYATYSGTSMATPFVAGTIALALQARSMTPSQVKQLIESTAQERGPAGKDNDWGAGLLDAYAFVAAASGVTGYTPTAFPAYRRVVGTVGNYGLWSNAFTLGPADLATPIGATITIDGQVKCSMLLFGICFSAQWDPDLEARLVDPNGVVLAESTCLAGNECGAMGRQETVHAMPTVAGTYTIQVYPAGDSGNQGKGGSFQLDLSTGPVGASTSPGTAAPVHVGGLAPSSTGNKTGWNAKVMVTLHTLQAAGDLPFTAGATVSGTWSGGYAGNSSCVAFSGQSQCEVTSGTIPKRKTSATFTVTNITGTLSYDAARNHPNPATVTVTKPQ</sequence>
<feature type="domain" description="Inhibitor I9" evidence="10">
    <location>
        <begin position="89"/>
        <end position="128"/>
    </location>
</feature>
<dbReference type="PRINTS" id="PR00723">
    <property type="entry name" value="SUBTILISIN"/>
</dbReference>
<feature type="chain" id="PRO_5031263140" evidence="8">
    <location>
        <begin position="22"/>
        <end position="696"/>
    </location>
</feature>
<keyword evidence="12" id="KW-1185">Reference proteome</keyword>
<dbReference type="EMBL" id="VTOX01000010">
    <property type="protein sequence ID" value="NKE68388.1"/>
    <property type="molecule type" value="Genomic_DNA"/>
</dbReference>
<evidence type="ECO:0000256" key="2">
    <source>
        <dbReference type="ARBA" id="ARBA00022670"/>
    </source>
</evidence>
<dbReference type="InterPro" id="IPR050131">
    <property type="entry name" value="Peptidase_S8_subtilisin-like"/>
</dbReference>
<feature type="region of interest" description="Disordered" evidence="7">
    <location>
        <begin position="19"/>
        <end position="43"/>
    </location>
</feature>